<evidence type="ECO:0000256" key="1">
    <source>
        <dbReference type="SAM" id="Phobius"/>
    </source>
</evidence>
<keyword evidence="3" id="KW-1185">Reference proteome</keyword>
<dbReference type="EMBL" id="JAZBJZ010000145">
    <property type="protein sequence ID" value="MEE3719575.1"/>
    <property type="molecule type" value="Genomic_DNA"/>
</dbReference>
<feature type="transmembrane region" description="Helical" evidence="1">
    <location>
        <begin position="89"/>
        <end position="110"/>
    </location>
</feature>
<feature type="transmembrane region" description="Helical" evidence="1">
    <location>
        <begin position="39"/>
        <end position="58"/>
    </location>
</feature>
<keyword evidence="1" id="KW-1133">Transmembrane helix</keyword>
<dbReference type="Proteomes" id="UP001333818">
    <property type="component" value="Unassembled WGS sequence"/>
</dbReference>
<keyword evidence="1" id="KW-0812">Transmembrane</keyword>
<proteinExistence type="predicted"/>
<dbReference type="RefSeq" id="WP_330486011.1">
    <property type="nucleotide sequence ID" value="NZ_JAZBJZ010000145.1"/>
</dbReference>
<organism evidence="2 3">
    <name type="scientific">Tumidithrix elongata BACA0141</name>
    <dbReference type="NCBI Taxonomy" id="2716417"/>
    <lineage>
        <taxon>Bacteria</taxon>
        <taxon>Bacillati</taxon>
        <taxon>Cyanobacteriota</taxon>
        <taxon>Cyanophyceae</taxon>
        <taxon>Pseudanabaenales</taxon>
        <taxon>Pseudanabaenaceae</taxon>
        <taxon>Tumidithrix</taxon>
        <taxon>Tumidithrix elongata</taxon>
    </lineage>
</organism>
<protein>
    <submittedName>
        <fullName evidence="2">Uncharacterized protein</fullName>
    </submittedName>
</protein>
<evidence type="ECO:0000313" key="3">
    <source>
        <dbReference type="Proteomes" id="UP001333818"/>
    </source>
</evidence>
<reference evidence="2" key="1">
    <citation type="submission" date="2024-01" db="EMBL/GenBank/DDBJ databases">
        <title>Bank of Algae and Cyanobacteria of the Azores (BACA) strain genomes.</title>
        <authorList>
            <person name="Luz R."/>
            <person name="Cordeiro R."/>
            <person name="Fonseca A."/>
            <person name="Goncalves V."/>
        </authorList>
    </citation>
    <scope>NUCLEOTIDE SEQUENCE</scope>
    <source>
        <strain evidence="2">BACA0141</strain>
    </source>
</reference>
<evidence type="ECO:0000313" key="2">
    <source>
        <dbReference type="EMBL" id="MEE3719575.1"/>
    </source>
</evidence>
<accession>A0AAW9Q7U8</accession>
<sequence length="117" mass="12805">MSKTMWNILGIFTILAGGSLFMMVSERLAVLPADQHPKLILGGVFIAAILVVIATTCFFPKVRPVTLRILGAIGIAGCVFNLIEGSYRGNLIQFFLILVFWLPGSIYLTLKGKLTFD</sequence>
<name>A0AAW9Q7U8_9CYAN</name>
<feature type="transmembrane region" description="Helical" evidence="1">
    <location>
        <begin position="65"/>
        <end position="83"/>
    </location>
</feature>
<keyword evidence="1" id="KW-0472">Membrane</keyword>
<comment type="caution">
    <text evidence="2">The sequence shown here is derived from an EMBL/GenBank/DDBJ whole genome shotgun (WGS) entry which is preliminary data.</text>
</comment>
<gene>
    <name evidence="2" type="ORF">V2H45_22800</name>
</gene>
<dbReference type="AlphaFoldDB" id="A0AAW9Q7U8"/>